<evidence type="ECO:0000313" key="2">
    <source>
        <dbReference type="EMBL" id="CAG9856453.1"/>
    </source>
</evidence>
<protein>
    <submittedName>
        <fullName evidence="2">Uncharacterized protein</fullName>
    </submittedName>
</protein>
<feature type="region of interest" description="Disordered" evidence="1">
    <location>
        <begin position="1"/>
        <end position="21"/>
    </location>
</feature>
<dbReference type="EMBL" id="OU900105">
    <property type="protein sequence ID" value="CAG9856453.1"/>
    <property type="molecule type" value="Genomic_DNA"/>
</dbReference>
<dbReference type="OrthoDB" id="6664046at2759"/>
<gene>
    <name evidence="2" type="ORF">PHYEVI_LOCUS2875</name>
</gene>
<keyword evidence="3" id="KW-1185">Reference proteome</keyword>
<accession>A0A9N9XP12</accession>
<dbReference type="Proteomes" id="UP001153712">
    <property type="component" value="Chromosome 12"/>
</dbReference>
<feature type="compositionally biased region" description="Basic and acidic residues" evidence="1">
    <location>
        <begin position="1"/>
        <end position="12"/>
    </location>
</feature>
<evidence type="ECO:0000256" key="1">
    <source>
        <dbReference type="SAM" id="MobiDB-lite"/>
    </source>
</evidence>
<sequence>MSNEQKDQKPEVEQTATPSISEFDAVHPRFVKENPEDVVKYEQEHYYYCEQCRMYFAPTFEALRVHFDKEIITHEPIGSCFYCKGNVFGYKKSGQLRAYHNCPE</sequence>
<evidence type="ECO:0000313" key="3">
    <source>
        <dbReference type="Proteomes" id="UP001153712"/>
    </source>
</evidence>
<dbReference type="AlphaFoldDB" id="A0A9N9XP12"/>
<name>A0A9N9XP12_PHYSR</name>
<reference evidence="2" key="1">
    <citation type="submission" date="2022-01" db="EMBL/GenBank/DDBJ databases">
        <authorList>
            <person name="King R."/>
        </authorList>
    </citation>
    <scope>NUCLEOTIDE SEQUENCE</scope>
</reference>
<organism evidence="2 3">
    <name type="scientific">Phyllotreta striolata</name>
    <name type="common">Striped flea beetle</name>
    <name type="synonym">Crioceris striolata</name>
    <dbReference type="NCBI Taxonomy" id="444603"/>
    <lineage>
        <taxon>Eukaryota</taxon>
        <taxon>Metazoa</taxon>
        <taxon>Ecdysozoa</taxon>
        <taxon>Arthropoda</taxon>
        <taxon>Hexapoda</taxon>
        <taxon>Insecta</taxon>
        <taxon>Pterygota</taxon>
        <taxon>Neoptera</taxon>
        <taxon>Endopterygota</taxon>
        <taxon>Coleoptera</taxon>
        <taxon>Polyphaga</taxon>
        <taxon>Cucujiformia</taxon>
        <taxon>Chrysomeloidea</taxon>
        <taxon>Chrysomelidae</taxon>
        <taxon>Galerucinae</taxon>
        <taxon>Alticini</taxon>
        <taxon>Phyllotreta</taxon>
    </lineage>
</organism>
<proteinExistence type="predicted"/>